<keyword evidence="2" id="KW-0547">Nucleotide-binding</keyword>
<dbReference type="GO" id="GO:0005739">
    <property type="term" value="C:mitochondrion"/>
    <property type="evidence" value="ECO:0007669"/>
    <property type="project" value="TreeGrafter"/>
</dbReference>
<dbReference type="Proteomes" id="UP000272942">
    <property type="component" value="Unassembled WGS sequence"/>
</dbReference>
<dbReference type="EMBL" id="UZAN01041539">
    <property type="protein sequence ID" value="VDP73355.1"/>
    <property type="molecule type" value="Genomic_DNA"/>
</dbReference>
<dbReference type="GO" id="GO:0004816">
    <property type="term" value="F:asparagine-tRNA ligase activity"/>
    <property type="evidence" value="ECO:0007669"/>
    <property type="project" value="TreeGrafter"/>
</dbReference>
<evidence type="ECO:0000313" key="7">
    <source>
        <dbReference type="EMBL" id="VDP73355.1"/>
    </source>
</evidence>
<sequence length="189" mass="21646">MHFYFNPLFLLSCSNKTISPAILFPCPCTFCSLVTKTRQVYTINPAFRAESSHTRNHLAEFYMLEAESVRLDTVEHLYESCSSQSHSQDSIVSHLSSLESSLSRPFARVSFAEACAHLKRPVDVPIDLTKEEERKVLAWMGENRPVFLTHFPCSLKPFYCQSVDGAHTRRLISSRCWRTGGWKCTRNMC</sequence>
<dbReference type="OrthoDB" id="1931232at2759"/>
<dbReference type="Gene3D" id="3.30.930.10">
    <property type="entry name" value="Bira Bifunctional Protein, Domain 2"/>
    <property type="match status" value="1"/>
</dbReference>
<keyword evidence="5" id="KW-0030">Aminoacyl-tRNA synthetase</keyword>
<evidence type="ECO:0000256" key="5">
    <source>
        <dbReference type="ARBA" id="ARBA00023146"/>
    </source>
</evidence>
<proteinExistence type="predicted"/>
<dbReference type="AlphaFoldDB" id="A0A3P8H3R0"/>
<keyword evidence="3" id="KW-0067">ATP-binding</keyword>
<keyword evidence="4" id="KW-0648">Protein biosynthesis</keyword>
<dbReference type="PANTHER" id="PTHR22594">
    <property type="entry name" value="ASPARTYL/LYSYL-TRNA SYNTHETASE"/>
    <property type="match status" value="1"/>
</dbReference>
<dbReference type="InterPro" id="IPR045864">
    <property type="entry name" value="aa-tRNA-synth_II/BPL/LPL"/>
</dbReference>
<evidence type="ECO:0000256" key="3">
    <source>
        <dbReference type="ARBA" id="ARBA00022840"/>
    </source>
</evidence>
<dbReference type="PANTHER" id="PTHR22594:SF34">
    <property type="entry name" value="ASPARAGINE--TRNA LIGASE, MITOCHONDRIAL-RELATED"/>
    <property type="match status" value="1"/>
</dbReference>
<dbReference type="Pfam" id="PF00152">
    <property type="entry name" value="tRNA-synt_2"/>
    <property type="match status" value="1"/>
</dbReference>
<dbReference type="SUPFAM" id="SSF55681">
    <property type="entry name" value="Class II aaRS and biotin synthetases"/>
    <property type="match status" value="1"/>
</dbReference>
<keyword evidence="1" id="KW-0436">Ligase</keyword>
<evidence type="ECO:0000256" key="2">
    <source>
        <dbReference type="ARBA" id="ARBA00022741"/>
    </source>
</evidence>
<dbReference type="GO" id="GO:0006421">
    <property type="term" value="P:asparaginyl-tRNA aminoacylation"/>
    <property type="evidence" value="ECO:0007669"/>
    <property type="project" value="TreeGrafter"/>
</dbReference>
<feature type="domain" description="Aminoacyl-tRNA synthetase class II (D/K/N)" evidence="6">
    <location>
        <begin position="34"/>
        <end position="165"/>
    </location>
</feature>
<dbReference type="InterPro" id="IPR004364">
    <property type="entry name" value="Aa-tRNA-synt_II"/>
</dbReference>
<protein>
    <recommendedName>
        <fullName evidence="6">Aminoacyl-tRNA synthetase class II (D/K/N) domain-containing protein</fullName>
    </recommendedName>
</protein>
<dbReference type="GO" id="GO:0005524">
    <property type="term" value="F:ATP binding"/>
    <property type="evidence" value="ECO:0007669"/>
    <property type="project" value="UniProtKB-KW"/>
</dbReference>
<evidence type="ECO:0000256" key="4">
    <source>
        <dbReference type="ARBA" id="ARBA00022917"/>
    </source>
</evidence>
<name>A0A3P8H3R0_9TREM</name>
<reference evidence="7 8" key="1">
    <citation type="submission" date="2018-11" db="EMBL/GenBank/DDBJ databases">
        <authorList>
            <consortium name="Pathogen Informatics"/>
        </authorList>
    </citation>
    <scope>NUCLEOTIDE SEQUENCE [LARGE SCALE GENOMIC DNA]</scope>
    <source>
        <strain evidence="7 8">Egypt</strain>
    </source>
</reference>
<accession>A0A3P8H3R0</accession>
<evidence type="ECO:0000259" key="6">
    <source>
        <dbReference type="Pfam" id="PF00152"/>
    </source>
</evidence>
<evidence type="ECO:0000313" key="8">
    <source>
        <dbReference type="Proteomes" id="UP000272942"/>
    </source>
</evidence>
<organism evidence="7 8">
    <name type="scientific">Echinostoma caproni</name>
    <dbReference type="NCBI Taxonomy" id="27848"/>
    <lineage>
        <taxon>Eukaryota</taxon>
        <taxon>Metazoa</taxon>
        <taxon>Spiralia</taxon>
        <taxon>Lophotrochozoa</taxon>
        <taxon>Platyhelminthes</taxon>
        <taxon>Trematoda</taxon>
        <taxon>Digenea</taxon>
        <taxon>Plagiorchiida</taxon>
        <taxon>Echinostomata</taxon>
        <taxon>Echinostomatoidea</taxon>
        <taxon>Echinostomatidae</taxon>
        <taxon>Echinostoma</taxon>
    </lineage>
</organism>
<gene>
    <name evidence="7" type="ORF">ECPE_LOCUS4680</name>
</gene>
<keyword evidence="8" id="KW-1185">Reference proteome</keyword>
<evidence type="ECO:0000256" key="1">
    <source>
        <dbReference type="ARBA" id="ARBA00022598"/>
    </source>
</evidence>